<keyword evidence="1" id="KW-1133">Transmembrane helix</keyword>
<evidence type="ECO:0000313" key="2">
    <source>
        <dbReference type="EMBL" id="MBL1098935.1"/>
    </source>
</evidence>
<name>A0ABS1NGA9_9ACTN</name>
<dbReference type="RefSeq" id="WP_201876362.1">
    <property type="nucleotide sequence ID" value="NZ_JAERRF010000011.1"/>
</dbReference>
<keyword evidence="1" id="KW-0812">Transmembrane</keyword>
<evidence type="ECO:0000256" key="1">
    <source>
        <dbReference type="SAM" id="Phobius"/>
    </source>
</evidence>
<proteinExistence type="predicted"/>
<evidence type="ECO:0000313" key="3">
    <source>
        <dbReference type="Proteomes" id="UP000634229"/>
    </source>
</evidence>
<protein>
    <submittedName>
        <fullName evidence="2">Uncharacterized protein</fullName>
    </submittedName>
</protein>
<dbReference type="EMBL" id="JAERRF010000011">
    <property type="protein sequence ID" value="MBL1098935.1"/>
    <property type="molecule type" value="Genomic_DNA"/>
</dbReference>
<reference evidence="2 3" key="1">
    <citation type="submission" date="2021-01" db="EMBL/GenBank/DDBJ databases">
        <title>WGS of actinomycetes isolated from Thailand.</title>
        <authorList>
            <person name="Thawai C."/>
        </authorList>
    </citation>
    <scope>NUCLEOTIDE SEQUENCE [LARGE SCALE GENOMIC DNA]</scope>
    <source>
        <strain evidence="2 3">CA1R205</strain>
    </source>
</reference>
<sequence>MGDEQPTRPTRDERELRALLERAVPRPGAPADRMWQVRQRVLRRRRRRAAGLAGGAVVALVVINVLSPARGGEAVYRPNAAPRSGASGSFRFTALARMTVRLPDGWSGRALRARPGRDPVGVAGSRTTTVSAVDSGASCPDVQRYCVRRSTLRAGEGLIVFRLQRGHTGEGGAEGLLMATGLGTSCRTAGGTRELTGWRAVEEGAGRAGDELVLASACLHRPSAATLGQVRSVLRTAVFPVA</sequence>
<gene>
    <name evidence="2" type="ORF">JK363_20155</name>
</gene>
<comment type="caution">
    <text evidence="2">The sequence shown here is derived from an EMBL/GenBank/DDBJ whole genome shotgun (WGS) entry which is preliminary data.</text>
</comment>
<dbReference type="Proteomes" id="UP000634229">
    <property type="component" value="Unassembled WGS sequence"/>
</dbReference>
<keyword evidence="1" id="KW-0472">Membrane</keyword>
<accession>A0ABS1NGA9</accession>
<feature type="transmembrane region" description="Helical" evidence="1">
    <location>
        <begin position="49"/>
        <end position="67"/>
    </location>
</feature>
<organism evidence="2 3">
    <name type="scientific">Streptomyces coffeae</name>
    <dbReference type="NCBI Taxonomy" id="621382"/>
    <lineage>
        <taxon>Bacteria</taxon>
        <taxon>Bacillati</taxon>
        <taxon>Actinomycetota</taxon>
        <taxon>Actinomycetes</taxon>
        <taxon>Kitasatosporales</taxon>
        <taxon>Streptomycetaceae</taxon>
        <taxon>Streptomyces</taxon>
    </lineage>
</organism>
<keyword evidence="3" id="KW-1185">Reference proteome</keyword>